<proteinExistence type="predicted"/>
<sequence>MIQMNVTTNGINHHRQCPWALTIENCNGVQMFRTFLIIGAILYLMLTLILLTYYIYNSIKQNEKFYKIISWTSLNYMKFWSIIYFSMRCFHCITIIFNLFGDNIIFRDTFFLISWIPGHLLVYIHIVSIFRILPSLLFNQFTETTSRMKTIWIPKGEKQITIIFWAFCIITVLSLTTTSFIAAFIRRSEGFTKKWFFAFSTHVFFQWLYCLINGFLFLYYGRILVKQTKKSIKLTDINNDKGRENFRVFIRKMKMYNFVCSAICFFTAIIVLPSTTLLMYLGLDNLIDIMFCIAVNIIFPILFGMLSYSIITSETQKNNTDEPSFTHQYSTYMQTNSFSNV</sequence>
<organism evidence="2 3">
    <name type="scientific">Rhizophagus irregularis</name>
    <dbReference type="NCBI Taxonomy" id="588596"/>
    <lineage>
        <taxon>Eukaryota</taxon>
        <taxon>Fungi</taxon>
        <taxon>Fungi incertae sedis</taxon>
        <taxon>Mucoromycota</taxon>
        <taxon>Glomeromycotina</taxon>
        <taxon>Glomeromycetes</taxon>
        <taxon>Glomerales</taxon>
        <taxon>Glomeraceae</taxon>
        <taxon>Rhizophagus</taxon>
    </lineage>
</organism>
<dbReference type="AlphaFoldDB" id="A0A2N1N8K5"/>
<accession>A0A2N1N8K5</accession>
<feature type="transmembrane region" description="Helical" evidence="1">
    <location>
        <begin position="197"/>
        <end position="220"/>
    </location>
</feature>
<feature type="transmembrane region" description="Helical" evidence="1">
    <location>
        <begin position="162"/>
        <end position="185"/>
    </location>
</feature>
<evidence type="ECO:0000256" key="1">
    <source>
        <dbReference type="SAM" id="Phobius"/>
    </source>
</evidence>
<evidence type="ECO:0000313" key="3">
    <source>
        <dbReference type="Proteomes" id="UP000233469"/>
    </source>
</evidence>
<evidence type="ECO:0008006" key="4">
    <source>
        <dbReference type="Google" id="ProtNLM"/>
    </source>
</evidence>
<feature type="transmembrane region" description="Helical" evidence="1">
    <location>
        <begin position="256"/>
        <end position="280"/>
    </location>
</feature>
<feature type="transmembrane region" description="Helical" evidence="1">
    <location>
        <begin position="120"/>
        <end position="141"/>
    </location>
</feature>
<keyword evidence="1" id="KW-0812">Transmembrane</keyword>
<dbReference type="VEuPathDB" id="FungiDB:RhiirA1_539530"/>
<evidence type="ECO:0000313" key="2">
    <source>
        <dbReference type="EMBL" id="PKK70150.1"/>
    </source>
</evidence>
<dbReference type="VEuPathDB" id="FungiDB:FUN_003052"/>
<dbReference type="Proteomes" id="UP000233469">
    <property type="component" value="Unassembled WGS sequence"/>
</dbReference>
<feature type="transmembrane region" description="Helical" evidence="1">
    <location>
        <begin position="77"/>
        <end position="100"/>
    </location>
</feature>
<gene>
    <name evidence="2" type="ORF">RhiirC2_850158</name>
</gene>
<feature type="transmembrane region" description="Helical" evidence="1">
    <location>
        <begin position="35"/>
        <end position="56"/>
    </location>
</feature>
<dbReference type="EMBL" id="LLXL01000650">
    <property type="protein sequence ID" value="PKK70150.1"/>
    <property type="molecule type" value="Genomic_DNA"/>
</dbReference>
<comment type="caution">
    <text evidence="2">The sequence shown here is derived from an EMBL/GenBank/DDBJ whole genome shotgun (WGS) entry which is preliminary data.</text>
</comment>
<dbReference type="OrthoDB" id="2326574at2759"/>
<feature type="non-terminal residue" evidence="2">
    <location>
        <position position="1"/>
    </location>
</feature>
<keyword evidence="1" id="KW-1133">Transmembrane helix</keyword>
<keyword evidence="1" id="KW-0472">Membrane</keyword>
<name>A0A2N1N8K5_9GLOM</name>
<feature type="transmembrane region" description="Helical" evidence="1">
    <location>
        <begin position="286"/>
        <end position="308"/>
    </location>
</feature>
<protein>
    <recommendedName>
        <fullName evidence="4">G-protein coupled receptors family 1 profile domain-containing protein</fullName>
    </recommendedName>
</protein>
<dbReference type="VEuPathDB" id="FungiDB:RhiirFUN_023853"/>
<reference evidence="2 3" key="1">
    <citation type="submission" date="2016-04" db="EMBL/GenBank/DDBJ databases">
        <title>Genome analyses suggest a sexual origin of heterokaryosis in a supposedly ancient asexual fungus.</title>
        <authorList>
            <person name="Ropars J."/>
            <person name="Sedzielewska K."/>
            <person name="Noel J."/>
            <person name="Charron P."/>
            <person name="Farinelli L."/>
            <person name="Marton T."/>
            <person name="Kruger M."/>
            <person name="Pelin A."/>
            <person name="Brachmann A."/>
            <person name="Corradi N."/>
        </authorList>
    </citation>
    <scope>NUCLEOTIDE SEQUENCE [LARGE SCALE GENOMIC DNA]</scope>
    <source>
        <strain evidence="2 3">C2</strain>
    </source>
</reference>
<reference evidence="2 3" key="2">
    <citation type="submission" date="2017-10" db="EMBL/GenBank/DDBJ databases">
        <title>Extensive intraspecific genome diversity in a model arbuscular mycorrhizal fungus.</title>
        <authorList>
            <person name="Chen E.C.H."/>
            <person name="Morin E."/>
            <person name="Baudet D."/>
            <person name="Noel J."/>
            <person name="Ndikumana S."/>
            <person name="Charron P."/>
            <person name="St-Onge C."/>
            <person name="Giorgi J."/>
            <person name="Grigoriev I.V."/>
            <person name="Roux C."/>
            <person name="Martin F.M."/>
            <person name="Corradi N."/>
        </authorList>
    </citation>
    <scope>NUCLEOTIDE SEQUENCE [LARGE SCALE GENOMIC DNA]</scope>
    <source>
        <strain evidence="2 3">C2</strain>
    </source>
</reference>